<dbReference type="STRING" id="45074.Lsan_3508"/>
<evidence type="ECO:0000256" key="1">
    <source>
        <dbReference type="SAM" id="SignalP"/>
    </source>
</evidence>
<evidence type="ECO:0000313" key="3">
    <source>
        <dbReference type="Proteomes" id="UP000054703"/>
    </source>
</evidence>
<comment type="caution">
    <text evidence="2">The sequence shown here is derived from an EMBL/GenBank/DDBJ whole genome shotgun (WGS) entry which is preliminary data.</text>
</comment>
<dbReference type="InterPro" id="IPR011250">
    <property type="entry name" value="OMP/PagP_B-barrel"/>
</dbReference>
<dbReference type="SUPFAM" id="SSF56925">
    <property type="entry name" value="OMPA-like"/>
    <property type="match status" value="2"/>
</dbReference>
<dbReference type="Proteomes" id="UP000054703">
    <property type="component" value="Unassembled WGS sequence"/>
</dbReference>
<feature type="signal peptide" evidence="1">
    <location>
        <begin position="1"/>
        <end position="24"/>
    </location>
</feature>
<sequence length="450" mass="50616">MHQIKNKKKFLLCLLMAVNGIVSAKPNLENFNAFRGFYIGGNLGYGEGGSKKQFIQNGSEIVFNINDLGVRGIDGGIEAGYTHRVGSWALGFSLDENWSNSTGYHKHIDGKEAISASLNNSFQIYARGGYVFFERVLSFLGLGWDNSSWTLNSTHTNPFGVTNRDNVTQRQNALLWKLGTDILVSSYLTLGFEYIGTMASAKQYFYPNELFKDLWKPQYNKYAFTIKVIPFASESVHASTPSLSKEEKTAFQGFYFGGNIGYGNSVGKKTKFIVNDISRIGIPNPKGVDGGLGIGYLHRIRSYAVGLAFDANWSNTEANRINLPENRSQTIKLENSLQLYSRAGYVFYEKIMPFVGLGWDNSFWNLTLKDPVDKEVQKRHHNALLWKIGMDLIATKNAILGFEYIGTASPTEKYRYRTPFINLDTGSLTRITHEWKPQYNKVAMTVKVIC</sequence>
<dbReference type="PANTHER" id="PTHR34001:SF3">
    <property type="entry name" value="BLL7405 PROTEIN"/>
    <property type="match status" value="1"/>
</dbReference>
<evidence type="ECO:0000313" key="2">
    <source>
        <dbReference type="EMBL" id="KTD53844.1"/>
    </source>
</evidence>
<dbReference type="RefSeq" id="WP_058515429.1">
    <property type="nucleotide sequence ID" value="NZ_CAAAIH010000036.1"/>
</dbReference>
<keyword evidence="3" id="KW-1185">Reference proteome</keyword>
<evidence type="ECO:0008006" key="4">
    <source>
        <dbReference type="Google" id="ProtNLM"/>
    </source>
</evidence>
<dbReference type="PATRIC" id="fig|45074.5.peg.3777"/>
<proteinExistence type="predicted"/>
<dbReference type="EMBL" id="LNYU01000090">
    <property type="protein sequence ID" value="KTD53844.1"/>
    <property type="molecule type" value="Genomic_DNA"/>
</dbReference>
<dbReference type="PANTHER" id="PTHR34001">
    <property type="entry name" value="BLL7405 PROTEIN"/>
    <property type="match status" value="1"/>
</dbReference>
<protein>
    <recommendedName>
        <fullName evidence="4">Outer membrane protein</fullName>
    </recommendedName>
</protein>
<dbReference type="OrthoDB" id="9907044at2"/>
<dbReference type="AlphaFoldDB" id="A0A0W0YB17"/>
<organism evidence="2 3">
    <name type="scientific">Legionella santicrucis</name>
    <dbReference type="NCBI Taxonomy" id="45074"/>
    <lineage>
        <taxon>Bacteria</taxon>
        <taxon>Pseudomonadati</taxon>
        <taxon>Pseudomonadota</taxon>
        <taxon>Gammaproteobacteria</taxon>
        <taxon>Legionellales</taxon>
        <taxon>Legionellaceae</taxon>
        <taxon>Legionella</taxon>
    </lineage>
</organism>
<name>A0A0W0YB17_9GAMM</name>
<dbReference type="InterPro" id="IPR051692">
    <property type="entry name" value="OMP-like"/>
</dbReference>
<feature type="chain" id="PRO_5006917451" description="Outer membrane protein" evidence="1">
    <location>
        <begin position="25"/>
        <end position="450"/>
    </location>
</feature>
<reference evidence="2 3" key="1">
    <citation type="submission" date="2015-11" db="EMBL/GenBank/DDBJ databases">
        <title>Genomic analysis of 38 Legionella species identifies large and diverse effector repertoires.</title>
        <authorList>
            <person name="Burstein D."/>
            <person name="Amaro F."/>
            <person name="Zusman T."/>
            <person name="Lifshitz Z."/>
            <person name="Cohen O."/>
            <person name="Gilbert J.A."/>
            <person name="Pupko T."/>
            <person name="Shuman H.A."/>
            <person name="Segal G."/>
        </authorList>
    </citation>
    <scope>NUCLEOTIDE SEQUENCE [LARGE SCALE GENOMIC DNA]</scope>
    <source>
        <strain evidence="2 3">SC-63-C7</strain>
    </source>
</reference>
<accession>A0A0W0YB17</accession>
<keyword evidence="1" id="KW-0732">Signal</keyword>
<gene>
    <name evidence="2" type="ORF">Lsan_3508</name>
</gene>